<protein>
    <recommendedName>
        <fullName evidence="4 14">Dolichyl-phosphate-mannose--protein mannosyltransferase</fullName>
        <ecNumber evidence="4 14">2.4.1.109</ecNumber>
    </recommendedName>
</protein>
<feature type="domain" description="MIR" evidence="15">
    <location>
        <begin position="474"/>
        <end position="533"/>
    </location>
</feature>
<feature type="transmembrane region" description="Helical" evidence="14">
    <location>
        <begin position="735"/>
        <end position="755"/>
    </location>
</feature>
<comment type="subcellular location">
    <subcellularLocation>
        <location evidence="1 14">Endoplasmic reticulum membrane</location>
        <topology evidence="1 14">Multi-pass membrane protein</topology>
    </subcellularLocation>
</comment>
<keyword evidence="10 14" id="KW-1133">Transmembrane helix</keyword>
<dbReference type="EMBL" id="CP119916">
    <property type="protein sequence ID" value="WFD14161.1"/>
    <property type="molecule type" value="Genomic_DNA"/>
</dbReference>
<dbReference type="Pfam" id="PF16192">
    <property type="entry name" value="PMT_4TMC"/>
    <property type="match status" value="1"/>
</dbReference>
<comment type="catalytic activity">
    <reaction evidence="13 14">
        <text>a di-trans,poly-cis-dolichyl beta-D-mannosyl phosphate + L-seryl-[protein] = 3-O-(alpha-D-mannosyl)-L-seryl-[protein] + a di-trans,poly-cis-dolichyl phosphate + H(+)</text>
        <dbReference type="Rhea" id="RHEA:17377"/>
        <dbReference type="Rhea" id="RHEA-COMP:9863"/>
        <dbReference type="Rhea" id="RHEA-COMP:13546"/>
        <dbReference type="Rhea" id="RHEA-COMP:19498"/>
        <dbReference type="Rhea" id="RHEA-COMP:19501"/>
        <dbReference type="ChEBI" id="CHEBI:15378"/>
        <dbReference type="ChEBI" id="CHEBI:29999"/>
        <dbReference type="ChEBI" id="CHEBI:57683"/>
        <dbReference type="ChEBI" id="CHEBI:58211"/>
        <dbReference type="ChEBI" id="CHEBI:137321"/>
        <dbReference type="EC" id="2.4.1.109"/>
    </reaction>
</comment>
<feature type="transmembrane region" description="Helical" evidence="14">
    <location>
        <begin position="144"/>
        <end position="163"/>
    </location>
</feature>
<dbReference type="InterPro" id="IPR032421">
    <property type="entry name" value="PMT_4TMC"/>
</dbReference>
<evidence type="ECO:0000256" key="8">
    <source>
        <dbReference type="ARBA" id="ARBA00022737"/>
    </source>
</evidence>
<sequence>MTTCAATMVSEAASQLRRRTAPASSVQAKFTKKGTENDRVPHTPVQVGSRYSAWVNAGITLALLIAALLVRVIFIHYPDEVVFDEVHFGKFASYYIKREYFFDVHPPLAKLMIAAMAWLAGFDGKFEFDEIGDSYVEHNVPYRMIRLLLAIVGSLQVPLVFQILRETGVSSLMSIVAALAILADNGHVLQSRLILLDAPLVLFMLCSLYCYIRFYAQRYNPFKAAWWTWLTLTGVSLACTISCKMVGVLTFATIGGAVILDLWNLLDIRRGLSMRVFVKHFCARAMCLIILPFLVYLGFFYIHFEILTQTGSGDTFMSNEFQQTLSGNEFLQSPIDLHAFDTITLRHRGINAYLHSHADKYPLEYEDGRISSQGQQVTAYEHQDANNQWQILPLDPVDNEDGSFNETLRVIHHNQYIRLLHVNTSSYLRSHDVASPLMPTNMEFTTVPADTFDEADEETVADTVFRVSIDGIKNDDVIWRTRVDSVRLIHNSTGVAMWTHSDQRLPDWGFQQLEVNGNKHPKDKTNLWNAMDVYPDPASPLYESRSDISQEPLAPKKRNFWRKYTELQSTMLSHNNQLTDRHPYDSRPQSWPIMYDIVSYWTKEATREQVAFLGNVVSWWTSSLAVLAFVSIFITDLLCRRRGLYYLSTPDRSRYLHTTGFFVYAWACHYLPFFLMHRQLFIHHYLPAHACSVLVLGGVLDFVTSRSIDLPLSPAGPALQPEQLRPTMRRRYTQLAQPVAFIVALSLVAMFHYLAPFTYGNMGLERAQVLARRMLSSWRLQFASEI</sequence>
<dbReference type="Gene3D" id="2.80.10.50">
    <property type="match status" value="1"/>
</dbReference>
<evidence type="ECO:0000256" key="5">
    <source>
        <dbReference type="ARBA" id="ARBA00022676"/>
    </source>
</evidence>
<evidence type="ECO:0000256" key="13">
    <source>
        <dbReference type="ARBA" id="ARBA00045102"/>
    </source>
</evidence>
<evidence type="ECO:0000256" key="14">
    <source>
        <dbReference type="RuleBase" id="RU367007"/>
    </source>
</evidence>
<feature type="transmembrane region" description="Helical" evidence="14">
    <location>
        <begin position="281"/>
        <end position="302"/>
    </location>
</feature>
<name>A0AAJ5YWB3_9BASI</name>
<dbReference type="Proteomes" id="UP001217582">
    <property type="component" value="Chromosome 1"/>
</dbReference>
<feature type="transmembrane region" description="Helical" evidence="14">
    <location>
        <begin position="53"/>
        <end position="74"/>
    </location>
</feature>
<evidence type="ECO:0000256" key="7">
    <source>
        <dbReference type="ARBA" id="ARBA00022692"/>
    </source>
</evidence>
<gene>
    <name evidence="16" type="primary">PMT4</name>
    <name evidence="16" type="ORF">MARU1_000159</name>
</gene>
<evidence type="ECO:0000256" key="11">
    <source>
        <dbReference type="ARBA" id="ARBA00023136"/>
    </source>
</evidence>
<evidence type="ECO:0000256" key="1">
    <source>
        <dbReference type="ARBA" id="ARBA00004477"/>
    </source>
</evidence>
<dbReference type="SMART" id="SM00472">
    <property type="entry name" value="MIR"/>
    <property type="match status" value="3"/>
</dbReference>
<dbReference type="AlphaFoldDB" id="A0AAJ5YWB3"/>
<comment type="similarity">
    <text evidence="3 14">Belongs to the glycosyltransferase 39 family.</text>
</comment>
<keyword evidence="17" id="KW-1185">Reference proteome</keyword>
<evidence type="ECO:0000313" key="16">
    <source>
        <dbReference type="EMBL" id="WFD14161.1"/>
    </source>
</evidence>
<dbReference type="CDD" id="cd23285">
    <property type="entry name" value="beta-trefoil_MIR_PMT4-like"/>
    <property type="match status" value="1"/>
</dbReference>
<accession>A0AAJ5YWB3</accession>
<reference evidence="16 17" key="1">
    <citation type="submission" date="2023-03" db="EMBL/GenBank/DDBJ databases">
        <title>Mating type loci evolution in Malassezia.</title>
        <authorList>
            <person name="Coelho M.A."/>
        </authorList>
    </citation>
    <scope>NUCLEOTIDE SEQUENCE [LARGE SCALE GENOMIC DNA]</scope>
    <source>
        <strain evidence="16 17">CBS 13387</strain>
    </source>
</reference>
<evidence type="ECO:0000256" key="2">
    <source>
        <dbReference type="ARBA" id="ARBA00004922"/>
    </source>
</evidence>
<dbReference type="PANTHER" id="PTHR10050:SF51">
    <property type="entry name" value="PROTEIN O-MANNOSYL-TRANSFERASE 1"/>
    <property type="match status" value="1"/>
</dbReference>
<dbReference type="SUPFAM" id="SSF82109">
    <property type="entry name" value="MIR domain"/>
    <property type="match status" value="1"/>
</dbReference>
<dbReference type="GO" id="GO:0004169">
    <property type="term" value="F:dolichyl-phosphate-mannose-protein mannosyltransferase activity"/>
    <property type="evidence" value="ECO:0007669"/>
    <property type="project" value="UniProtKB-UniRule"/>
</dbReference>
<feature type="transmembrane region" description="Helical" evidence="14">
    <location>
        <begin position="235"/>
        <end position="260"/>
    </location>
</feature>
<feature type="transmembrane region" description="Helical" evidence="14">
    <location>
        <begin position="612"/>
        <end position="634"/>
    </location>
</feature>
<dbReference type="PROSITE" id="PS50919">
    <property type="entry name" value="MIR"/>
    <property type="match status" value="3"/>
</dbReference>
<feature type="domain" description="MIR" evidence="15">
    <location>
        <begin position="334"/>
        <end position="394"/>
    </location>
</feature>
<evidence type="ECO:0000256" key="4">
    <source>
        <dbReference type="ARBA" id="ARBA00012839"/>
    </source>
</evidence>
<feature type="transmembrane region" description="Helical" evidence="14">
    <location>
        <begin position="682"/>
        <end position="703"/>
    </location>
</feature>
<keyword evidence="7 14" id="KW-0812">Transmembrane</keyword>
<dbReference type="PANTHER" id="PTHR10050">
    <property type="entry name" value="DOLICHYL-PHOSPHATE-MANNOSE--PROTEIN MANNOSYLTRANSFERASE"/>
    <property type="match status" value="1"/>
</dbReference>
<feature type="transmembrane region" description="Helical" evidence="14">
    <location>
        <begin position="655"/>
        <end position="676"/>
    </location>
</feature>
<dbReference type="Pfam" id="PF02366">
    <property type="entry name" value="PMT"/>
    <property type="match status" value="1"/>
</dbReference>
<dbReference type="InterPro" id="IPR036300">
    <property type="entry name" value="MIR_dom_sf"/>
</dbReference>
<dbReference type="InterPro" id="IPR003342">
    <property type="entry name" value="ArnT-like_N"/>
</dbReference>
<evidence type="ECO:0000313" key="17">
    <source>
        <dbReference type="Proteomes" id="UP001217582"/>
    </source>
</evidence>
<evidence type="ECO:0000256" key="12">
    <source>
        <dbReference type="ARBA" id="ARBA00045085"/>
    </source>
</evidence>
<keyword evidence="9 14" id="KW-0256">Endoplasmic reticulum</keyword>
<proteinExistence type="inferred from homology"/>
<organism evidence="16 17">
    <name type="scientific">Malassezia arunalokei</name>
    <dbReference type="NCBI Taxonomy" id="1514897"/>
    <lineage>
        <taxon>Eukaryota</taxon>
        <taxon>Fungi</taxon>
        <taxon>Dikarya</taxon>
        <taxon>Basidiomycota</taxon>
        <taxon>Ustilaginomycotina</taxon>
        <taxon>Malasseziomycetes</taxon>
        <taxon>Malasseziales</taxon>
        <taxon>Malasseziaceae</taxon>
        <taxon>Malassezia</taxon>
    </lineage>
</organism>
<feature type="transmembrane region" description="Helical" evidence="14">
    <location>
        <begin position="193"/>
        <end position="215"/>
    </location>
</feature>
<keyword evidence="11 14" id="KW-0472">Membrane</keyword>
<evidence type="ECO:0000256" key="9">
    <source>
        <dbReference type="ARBA" id="ARBA00022824"/>
    </source>
</evidence>
<dbReference type="Pfam" id="PF02815">
    <property type="entry name" value="MIR"/>
    <property type="match status" value="1"/>
</dbReference>
<comment type="catalytic activity">
    <reaction evidence="12 14">
        <text>a di-trans,poly-cis-dolichyl beta-D-mannosyl phosphate + L-threonyl-[protein] = 3-O-(alpha-D-mannosyl)-L-threonyl-[protein] + a di-trans,poly-cis-dolichyl phosphate + H(+)</text>
        <dbReference type="Rhea" id="RHEA:53396"/>
        <dbReference type="Rhea" id="RHEA-COMP:11060"/>
        <dbReference type="Rhea" id="RHEA-COMP:13547"/>
        <dbReference type="Rhea" id="RHEA-COMP:19498"/>
        <dbReference type="Rhea" id="RHEA-COMP:19501"/>
        <dbReference type="ChEBI" id="CHEBI:15378"/>
        <dbReference type="ChEBI" id="CHEBI:30013"/>
        <dbReference type="ChEBI" id="CHEBI:57683"/>
        <dbReference type="ChEBI" id="CHEBI:58211"/>
        <dbReference type="ChEBI" id="CHEBI:137323"/>
        <dbReference type="EC" id="2.4.1.109"/>
    </reaction>
</comment>
<evidence type="ECO:0000259" key="15">
    <source>
        <dbReference type="PROSITE" id="PS50919"/>
    </source>
</evidence>
<comment type="function">
    <text evidence="14">Transfers mannose from Dol-P-mannose to Ser or Thr residues on proteins.</text>
</comment>
<keyword evidence="5 14" id="KW-0328">Glycosyltransferase</keyword>
<dbReference type="InterPro" id="IPR027005">
    <property type="entry name" value="PMT-like"/>
</dbReference>
<dbReference type="GO" id="GO:0005789">
    <property type="term" value="C:endoplasmic reticulum membrane"/>
    <property type="evidence" value="ECO:0007669"/>
    <property type="project" value="UniProtKB-SubCell"/>
</dbReference>
<evidence type="ECO:0000256" key="6">
    <source>
        <dbReference type="ARBA" id="ARBA00022679"/>
    </source>
</evidence>
<evidence type="ECO:0000256" key="10">
    <source>
        <dbReference type="ARBA" id="ARBA00022989"/>
    </source>
</evidence>
<dbReference type="EC" id="2.4.1.109" evidence="4 14"/>
<dbReference type="InterPro" id="IPR016093">
    <property type="entry name" value="MIR_motif"/>
</dbReference>
<keyword evidence="8" id="KW-0677">Repeat</keyword>
<feature type="domain" description="MIR" evidence="15">
    <location>
        <begin position="408"/>
        <end position="463"/>
    </location>
</feature>
<evidence type="ECO:0000256" key="3">
    <source>
        <dbReference type="ARBA" id="ARBA00007222"/>
    </source>
</evidence>
<keyword evidence="6 14" id="KW-0808">Transferase</keyword>
<comment type="pathway">
    <text evidence="2 14">Protein modification; protein glycosylation.</text>
</comment>